<keyword evidence="8" id="KW-0812">Transmembrane</keyword>
<comment type="pathway">
    <text evidence="2">Lipid metabolism.</text>
</comment>
<dbReference type="InterPro" id="IPR004255">
    <property type="entry name" value="O-acyltransferase_WSD1_N"/>
</dbReference>
<keyword evidence="4" id="KW-0808">Transferase</keyword>
<evidence type="ECO:0000256" key="2">
    <source>
        <dbReference type="ARBA" id="ARBA00005189"/>
    </source>
</evidence>
<comment type="pathway">
    <text evidence="1">Glycerolipid metabolism; triacylglycerol biosynthesis.</text>
</comment>
<evidence type="ECO:0000256" key="7">
    <source>
        <dbReference type="SAM" id="MobiDB-lite"/>
    </source>
</evidence>
<keyword evidence="5" id="KW-0012">Acyltransferase</keyword>
<evidence type="ECO:0000256" key="4">
    <source>
        <dbReference type="ARBA" id="ARBA00022679"/>
    </source>
</evidence>
<dbReference type="Pfam" id="PF03007">
    <property type="entry name" value="WS_DGAT_cat"/>
    <property type="match status" value="1"/>
</dbReference>
<evidence type="ECO:0000313" key="11">
    <source>
        <dbReference type="Proteomes" id="UP001054837"/>
    </source>
</evidence>
<comment type="catalytic activity">
    <reaction evidence="6">
        <text>an acyl-CoA + a 1,2-diacyl-sn-glycerol = a triacyl-sn-glycerol + CoA</text>
        <dbReference type="Rhea" id="RHEA:10868"/>
        <dbReference type="ChEBI" id="CHEBI:17815"/>
        <dbReference type="ChEBI" id="CHEBI:57287"/>
        <dbReference type="ChEBI" id="CHEBI:58342"/>
        <dbReference type="ChEBI" id="CHEBI:64615"/>
        <dbReference type="EC" id="2.3.1.20"/>
    </reaction>
</comment>
<keyword evidence="8" id="KW-1133">Transmembrane helix</keyword>
<feature type="transmembrane region" description="Helical" evidence="8">
    <location>
        <begin position="303"/>
        <end position="329"/>
    </location>
</feature>
<feature type="region of interest" description="Disordered" evidence="7">
    <location>
        <begin position="1"/>
        <end position="45"/>
    </location>
</feature>
<organism evidence="10 11">
    <name type="scientific">Caerostris darwini</name>
    <dbReference type="NCBI Taxonomy" id="1538125"/>
    <lineage>
        <taxon>Eukaryota</taxon>
        <taxon>Metazoa</taxon>
        <taxon>Ecdysozoa</taxon>
        <taxon>Arthropoda</taxon>
        <taxon>Chelicerata</taxon>
        <taxon>Arachnida</taxon>
        <taxon>Araneae</taxon>
        <taxon>Araneomorphae</taxon>
        <taxon>Entelegynae</taxon>
        <taxon>Araneoidea</taxon>
        <taxon>Araneidae</taxon>
        <taxon>Caerostris</taxon>
    </lineage>
</organism>
<feature type="transmembrane region" description="Helical" evidence="8">
    <location>
        <begin position="268"/>
        <end position="291"/>
    </location>
</feature>
<keyword evidence="8" id="KW-0472">Membrane</keyword>
<evidence type="ECO:0000256" key="1">
    <source>
        <dbReference type="ARBA" id="ARBA00004771"/>
    </source>
</evidence>
<protein>
    <recommendedName>
        <fullName evidence="3">diacylglycerol O-acyltransferase</fullName>
        <ecNumber evidence="3">2.3.1.20</ecNumber>
    </recommendedName>
</protein>
<dbReference type="GO" id="GO:0005886">
    <property type="term" value="C:plasma membrane"/>
    <property type="evidence" value="ECO:0007669"/>
    <property type="project" value="TreeGrafter"/>
</dbReference>
<evidence type="ECO:0000313" key="10">
    <source>
        <dbReference type="EMBL" id="GIY53607.1"/>
    </source>
</evidence>
<dbReference type="GO" id="GO:0004144">
    <property type="term" value="F:diacylglycerol O-acyltransferase activity"/>
    <property type="evidence" value="ECO:0007669"/>
    <property type="project" value="UniProtKB-EC"/>
</dbReference>
<dbReference type="PANTHER" id="PTHR31650">
    <property type="entry name" value="O-ACYLTRANSFERASE (WSD1-LIKE) FAMILY PROTEIN"/>
    <property type="match status" value="1"/>
</dbReference>
<dbReference type="PANTHER" id="PTHR31650:SF1">
    <property type="entry name" value="WAX ESTER SYNTHASE_DIACYLGLYCEROL ACYLTRANSFERASE 4-RELATED"/>
    <property type="match status" value="1"/>
</dbReference>
<dbReference type="Proteomes" id="UP001054837">
    <property type="component" value="Unassembled WGS sequence"/>
</dbReference>
<evidence type="ECO:0000259" key="9">
    <source>
        <dbReference type="Pfam" id="PF03007"/>
    </source>
</evidence>
<reference evidence="10 11" key="1">
    <citation type="submission" date="2021-06" db="EMBL/GenBank/DDBJ databases">
        <title>Caerostris darwini draft genome.</title>
        <authorList>
            <person name="Kono N."/>
            <person name="Arakawa K."/>
        </authorList>
    </citation>
    <scope>NUCLEOTIDE SEQUENCE [LARGE SCALE GENOMIC DNA]</scope>
</reference>
<evidence type="ECO:0000256" key="8">
    <source>
        <dbReference type="SAM" id="Phobius"/>
    </source>
</evidence>
<dbReference type="AlphaFoldDB" id="A0AAV4U727"/>
<evidence type="ECO:0000256" key="6">
    <source>
        <dbReference type="ARBA" id="ARBA00048109"/>
    </source>
</evidence>
<dbReference type="GO" id="GO:0019432">
    <property type="term" value="P:triglyceride biosynthetic process"/>
    <property type="evidence" value="ECO:0007669"/>
    <property type="project" value="TreeGrafter"/>
</dbReference>
<dbReference type="EC" id="2.3.1.20" evidence="3"/>
<feature type="transmembrane region" description="Helical" evidence="8">
    <location>
        <begin position="66"/>
        <end position="85"/>
    </location>
</feature>
<evidence type="ECO:0000256" key="3">
    <source>
        <dbReference type="ARBA" id="ARBA00013244"/>
    </source>
</evidence>
<feature type="domain" description="O-acyltransferase WSD1-like N-terminal" evidence="9">
    <location>
        <begin position="203"/>
        <end position="294"/>
    </location>
</feature>
<gene>
    <name evidence="10" type="primary">AVEN_100620_1</name>
    <name evidence="10" type="ORF">CDAR_58371</name>
</gene>
<name>A0AAV4U727_9ARAC</name>
<accession>A0AAV4U727</accession>
<dbReference type="SUPFAM" id="SSF52777">
    <property type="entry name" value="CoA-dependent acyltransferases"/>
    <property type="match status" value="1"/>
</dbReference>
<evidence type="ECO:0000256" key="5">
    <source>
        <dbReference type="ARBA" id="ARBA00023315"/>
    </source>
</evidence>
<proteinExistence type="predicted"/>
<dbReference type="EMBL" id="BPLQ01010785">
    <property type="protein sequence ID" value="GIY53607.1"/>
    <property type="molecule type" value="Genomic_DNA"/>
</dbReference>
<comment type="caution">
    <text evidence="10">The sequence shown here is derived from an EMBL/GenBank/DDBJ whole genome shotgun (WGS) entry which is preliminary data.</text>
</comment>
<sequence length="419" mass="48434">MDNTKSESPLENSESQASQTSESNNQLLPSGPGQKNTAATTNKQPTPRYLRNATVKLLTHPVDKNLTWNFTVSIVFAAISVLTGFPIVMVLSWFISVVMVFRIFFAKCAIYRSITREIRDVEVGEVVPEERGISMDDYACPPESFWLHDSSFNHYIAQSLFFVERELSCSKLRELVQKRILNKLDEENFRAFPRFVQKIVPVCSGYFWVEDDDFLLGNHIYEEKREIRSKEDLQEIVNELMCQPLSRSRPLWEIRVIKNFGKNKDTVLLIRIHQAVCDAITLILILSNFLADNQQILKLRTRFGSATFFLNLFRCLFVAPLTFLGWLVFKKRDYNFFNRRHTPQSKVVAWSNSINFNKVLRIKQVMRCSVNDVFVSAAAGAVRAYFTRHGIRNPPNVTVSLSQLCVSLTKLFLFREQHH</sequence>
<keyword evidence="11" id="KW-1185">Reference proteome</keyword>
<dbReference type="InterPro" id="IPR045034">
    <property type="entry name" value="O-acyltransferase_WSD1-like"/>
</dbReference>